<reference evidence="1" key="2">
    <citation type="submission" date="2020-09" db="EMBL/GenBank/DDBJ databases">
        <authorList>
            <person name="Sun Q."/>
            <person name="Zhou Y."/>
        </authorList>
    </citation>
    <scope>NUCLEOTIDE SEQUENCE</scope>
    <source>
        <strain evidence="1">CGMCC 1.15966</strain>
    </source>
</reference>
<dbReference type="RefSeq" id="WP_182498624.1">
    <property type="nucleotide sequence ID" value="NZ_BMKM01000003.1"/>
</dbReference>
<dbReference type="Proteomes" id="UP000614460">
    <property type="component" value="Unassembled WGS sequence"/>
</dbReference>
<evidence type="ECO:0000313" key="2">
    <source>
        <dbReference type="Proteomes" id="UP000614460"/>
    </source>
</evidence>
<organism evidence="1 2">
    <name type="scientific">Sphingobacterium cellulitidis</name>
    <dbReference type="NCBI Taxonomy" id="1768011"/>
    <lineage>
        <taxon>Bacteria</taxon>
        <taxon>Pseudomonadati</taxon>
        <taxon>Bacteroidota</taxon>
        <taxon>Sphingobacteriia</taxon>
        <taxon>Sphingobacteriales</taxon>
        <taxon>Sphingobacteriaceae</taxon>
        <taxon>Sphingobacterium</taxon>
    </lineage>
</organism>
<dbReference type="EMBL" id="BMKM01000003">
    <property type="protein sequence ID" value="GGE21522.1"/>
    <property type="molecule type" value="Genomic_DNA"/>
</dbReference>
<keyword evidence="2" id="KW-1185">Reference proteome</keyword>
<sequence length="206" mass="22692">MEQITLFKSASQAIDNLDNGGQFYNIFTKADDDLISQSEVSKVAGASLQKQKAVLFLNLAMSKLSAREQQEIEGRFDDKLSDNFQKYNPQSINSNAELESLDAGTGVIISGTPLKIESEGIISGFISIPVIDVFTLIPISETYIVYEIKDEVSGEAVLVAHDKDAGLLPESPIKIAGVIKQFQLTQEDESEFQKFIEVDFYTENIG</sequence>
<evidence type="ECO:0000313" key="1">
    <source>
        <dbReference type="EMBL" id="GGE21522.1"/>
    </source>
</evidence>
<gene>
    <name evidence="1" type="ORF">GCM10011516_18980</name>
</gene>
<comment type="caution">
    <text evidence="1">The sequence shown here is derived from an EMBL/GenBank/DDBJ whole genome shotgun (WGS) entry which is preliminary data.</text>
</comment>
<accession>A0A8H9G1M5</accession>
<protein>
    <submittedName>
        <fullName evidence="1">Uncharacterized protein</fullName>
    </submittedName>
</protein>
<dbReference type="AlphaFoldDB" id="A0A8H9G1M5"/>
<proteinExistence type="predicted"/>
<reference evidence="1" key="1">
    <citation type="journal article" date="2014" name="Int. J. Syst. Evol. Microbiol.">
        <title>Complete genome sequence of Corynebacterium casei LMG S-19264T (=DSM 44701T), isolated from a smear-ripened cheese.</title>
        <authorList>
            <consortium name="US DOE Joint Genome Institute (JGI-PGF)"/>
            <person name="Walter F."/>
            <person name="Albersmeier A."/>
            <person name="Kalinowski J."/>
            <person name="Ruckert C."/>
        </authorList>
    </citation>
    <scope>NUCLEOTIDE SEQUENCE</scope>
    <source>
        <strain evidence="1">CGMCC 1.15966</strain>
    </source>
</reference>
<name>A0A8H9G1M5_9SPHI</name>